<sequence>MDAFCELRGARQGSVPDGVTVHGRQVSAWRPDHRMNLPRPRMGRTPVP</sequence>
<evidence type="ECO:0000313" key="1">
    <source>
        <dbReference type="EMBL" id="VFR56194.1"/>
    </source>
</evidence>
<accession>A0A484S0T0</accession>
<gene>
    <name evidence="1" type="ORF">BRI6_3246</name>
</gene>
<proteinExistence type="predicted"/>
<dbReference type="EMBL" id="CAADII010000055">
    <property type="protein sequence ID" value="VFR56194.1"/>
    <property type="molecule type" value="Genomic_DNA"/>
</dbReference>
<protein>
    <submittedName>
        <fullName evidence="1">Uncharacterized protein</fullName>
    </submittedName>
</protein>
<organism evidence="1">
    <name type="scientific">plant metagenome</name>
    <dbReference type="NCBI Taxonomy" id="1297885"/>
    <lineage>
        <taxon>unclassified sequences</taxon>
        <taxon>metagenomes</taxon>
        <taxon>organismal metagenomes</taxon>
    </lineage>
</organism>
<name>A0A484S0T0_9ZZZZ</name>
<reference evidence="1" key="1">
    <citation type="submission" date="2019-03" db="EMBL/GenBank/DDBJ databases">
        <authorList>
            <person name="Danneels B."/>
        </authorList>
    </citation>
    <scope>NUCLEOTIDE SEQUENCE</scope>
</reference>
<dbReference type="AlphaFoldDB" id="A0A484S0T0"/>